<proteinExistence type="predicted"/>
<keyword evidence="3" id="KW-1185">Reference proteome</keyword>
<name>A0A562SVE7_9BACT</name>
<dbReference type="InterPro" id="IPR025336">
    <property type="entry name" value="SCO4226-like"/>
</dbReference>
<gene>
    <name evidence="2" type="ORF">IQ13_0158</name>
</gene>
<feature type="chain" id="PRO_5022116621" evidence="1">
    <location>
        <begin position="25"/>
        <end position="128"/>
    </location>
</feature>
<dbReference type="AlphaFoldDB" id="A0A562SVE7"/>
<organism evidence="2 3">
    <name type="scientific">Lacibacter cauensis</name>
    <dbReference type="NCBI Taxonomy" id="510947"/>
    <lineage>
        <taxon>Bacteria</taxon>
        <taxon>Pseudomonadati</taxon>
        <taxon>Bacteroidota</taxon>
        <taxon>Chitinophagia</taxon>
        <taxon>Chitinophagales</taxon>
        <taxon>Chitinophagaceae</taxon>
        <taxon>Lacibacter</taxon>
    </lineage>
</organism>
<sequence>MKHNIIYRFAFAAILLFAGITSMAQTNNNTTSKKEPVMKTYLIERDIPGASQLTANDLKGISQKSCGVLKEMGPKIKWLHSYVAGNKIYCVYQAQNEGLLREHAQKGGFPITTITEIASTISPATAEQ</sequence>
<feature type="signal peptide" evidence="1">
    <location>
        <begin position="1"/>
        <end position="24"/>
    </location>
</feature>
<dbReference type="Proteomes" id="UP000316167">
    <property type="component" value="Unassembled WGS sequence"/>
</dbReference>
<evidence type="ECO:0000313" key="2">
    <source>
        <dbReference type="EMBL" id="TWI85004.1"/>
    </source>
</evidence>
<dbReference type="RefSeq" id="WP_242009442.1">
    <property type="nucleotide sequence ID" value="NZ_VLLE01000002.1"/>
</dbReference>
<dbReference type="Pfam" id="PF14026">
    <property type="entry name" value="SCO4226-like"/>
    <property type="match status" value="1"/>
</dbReference>
<keyword evidence="1" id="KW-0732">Signal</keyword>
<evidence type="ECO:0000313" key="3">
    <source>
        <dbReference type="Proteomes" id="UP000316167"/>
    </source>
</evidence>
<evidence type="ECO:0000256" key="1">
    <source>
        <dbReference type="SAM" id="SignalP"/>
    </source>
</evidence>
<comment type="caution">
    <text evidence="2">The sequence shown here is derived from an EMBL/GenBank/DDBJ whole genome shotgun (WGS) entry which is preliminary data.</text>
</comment>
<reference evidence="2 3" key="1">
    <citation type="journal article" date="2015" name="Stand. Genomic Sci.">
        <title>Genomic Encyclopedia of Bacterial and Archaeal Type Strains, Phase III: the genomes of soil and plant-associated and newly described type strains.</title>
        <authorList>
            <person name="Whitman W.B."/>
            <person name="Woyke T."/>
            <person name="Klenk H.P."/>
            <person name="Zhou Y."/>
            <person name="Lilburn T.G."/>
            <person name="Beck B.J."/>
            <person name="De Vos P."/>
            <person name="Vandamme P."/>
            <person name="Eisen J.A."/>
            <person name="Garrity G."/>
            <person name="Hugenholtz P."/>
            <person name="Kyrpides N.C."/>
        </authorList>
    </citation>
    <scope>NUCLEOTIDE SEQUENCE [LARGE SCALE GENOMIC DNA]</scope>
    <source>
        <strain evidence="2 3">CGMCC 1.7271</strain>
    </source>
</reference>
<dbReference type="EMBL" id="VLLE01000002">
    <property type="protein sequence ID" value="TWI85004.1"/>
    <property type="molecule type" value="Genomic_DNA"/>
</dbReference>
<protein>
    <submittedName>
        <fullName evidence="2">Uncharacterized protein DUF4242</fullName>
    </submittedName>
</protein>
<accession>A0A562SVE7</accession>